<reference evidence="1" key="1">
    <citation type="journal article" date="2016" name="Front. Microbiol.">
        <title>Genome Sequence of the Piezophilic, Mesophilic Sulfate-Reducing Bacterium Desulfovibrio indicus J2T.</title>
        <authorList>
            <person name="Cao J."/>
            <person name="Maignien L."/>
            <person name="Shao Z."/>
            <person name="Alain K."/>
            <person name="Jebbar M."/>
        </authorList>
    </citation>
    <scope>NUCLEOTIDE SEQUENCE</scope>
    <source>
        <strain evidence="1">DSM 16372</strain>
    </source>
</reference>
<accession>A0AAV4ZSF2</accession>
<dbReference type="AlphaFoldDB" id="A0AAV4ZSF2"/>
<sequence length="321" mass="35500">MKSTDHGTWTEYEWEKGDLVRLAKPGSPILHGFDMPAGEFGVVVDDRDRYHVGISLHGYSRGFDSSAARATMSRFELEPWIREPRDEPAIRRNVVETLRRLSWMTNARTGAVSRGRIEIVGDGINSMLGWSGFDINPIVLETALPYLGDGQCGADEPLGIVWKPNAAAHDLLDREGCRGSISLPGGGSAFDLAYDRRGVFTIRDLGTGLAGSFEGDDALRLLEANRAEVGIFHNGRMPEIARRHLAYPRSLRNEPWNGLAVVETDEVAIEVRRGGETIGRADGAEAREIRRACRRIADLPAWFDRHPALLKAASASRPDFR</sequence>
<protein>
    <submittedName>
        <fullName evidence="1">Uncharacterized protein</fullName>
    </submittedName>
</protein>
<evidence type="ECO:0000313" key="2">
    <source>
        <dbReference type="Proteomes" id="UP001055247"/>
    </source>
</evidence>
<evidence type="ECO:0000313" key="1">
    <source>
        <dbReference type="EMBL" id="GJD90895.1"/>
    </source>
</evidence>
<name>A0AAV4ZSF2_9HYPH</name>
<keyword evidence="2" id="KW-1185">Reference proteome</keyword>
<reference evidence="1" key="2">
    <citation type="submission" date="2021-08" db="EMBL/GenBank/DDBJ databases">
        <authorList>
            <person name="Tani A."/>
            <person name="Ola A."/>
            <person name="Ogura Y."/>
            <person name="Katsura K."/>
            <person name="Hayashi T."/>
        </authorList>
    </citation>
    <scope>NUCLEOTIDE SEQUENCE</scope>
    <source>
        <strain evidence="1">DSM 16372</strain>
    </source>
</reference>
<dbReference type="Proteomes" id="UP001055247">
    <property type="component" value="Unassembled WGS sequence"/>
</dbReference>
<dbReference type="RefSeq" id="WP_238231052.1">
    <property type="nucleotide sequence ID" value="NZ_BPQO01000022.1"/>
</dbReference>
<gene>
    <name evidence="1" type="ORF">BHAOGJBA_4439</name>
</gene>
<dbReference type="EMBL" id="BPQO01000022">
    <property type="protein sequence ID" value="GJD90895.1"/>
    <property type="molecule type" value="Genomic_DNA"/>
</dbReference>
<organism evidence="1 2">
    <name type="scientific">Methylobacterium hispanicum</name>
    <dbReference type="NCBI Taxonomy" id="270350"/>
    <lineage>
        <taxon>Bacteria</taxon>
        <taxon>Pseudomonadati</taxon>
        <taxon>Pseudomonadota</taxon>
        <taxon>Alphaproteobacteria</taxon>
        <taxon>Hyphomicrobiales</taxon>
        <taxon>Methylobacteriaceae</taxon>
        <taxon>Methylobacterium</taxon>
    </lineage>
</organism>
<comment type="caution">
    <text evidence="1">The sequence shown here is derived from an EMBL/GenBank/DDBJ whole genome shotgun (WGS) entry which is preliminary data.</text>
</comment>
<proteinExistence type="predicted"/>